<evidence type="ECO:0000259" key="4">
    <source>
        <dbReference type="Pfam" id="PF06580"/>
    </source>
</evidence>
<feature type="domain" description="Signal transduction histidine kinase internal region" evidence="4">
    <location>
        <begin position="352"/>
        <end position="429"/>
    </location>
</feature>
<dbReference type="InterPro" id="IPR050640">
    <property type="entry name" value="Bact_2-comp_sensor_kinase"/>
</dbReference>
<dbReference type="OrthoDB" id="759642at2"/>
<organism evidence="5 6">
    <name type="scientific">Anaerocolumna jejuensis DSM 15929</name>
    <dbReference type="NCBI Taxonomy" id="1121322"/>
    <lineage>
        <taxon>Bacteria</taxon>
        <taxon>Bacillati</taxon>
        <taxon>Bacillota</taxon>
        <taxon>Clostridia</taxon>
        <taxon>Lachnospirales</taxon>
        <taxon>Lachnospiraceae</taxon>
        <taxon>Anaerocolumna</taxon>
    </lineage>
</organism>
<reference evidence="5 6" key="1">
    <citation type="submission" date="2016-11" db="EMBL/GenBank/DDBJ databases">
        <authorList>
            <person name="Jaros S."/>
            <person name="Januszkiewicz K."/>
            <person name="Wedrychowicz H."/>
        </authorList>
    </citation>
    <scope>NUCLEOTIDE SEQUENCE [LARGE SCALE GENOMIC DNA]</scope>
    <source>
        <strain evidence="5 6">DSM 15929</strain>
    </source>
</reference>
<keyword evidence="1" id="KW-0175">Coiled coil</keyword>
<dbReference type="AlphaFoldDB" id="A0A1M6Z7J5"/>
<keyword evidence="5" id="KW-0808">Transferase</keyword>
<gene>
    <name evidence="5" type="ORF">SAMN02745136_04493</name>
</gene>
<feature type="domain" description="Histidine kinase/HSP90-like ATPase" evidence="3">
    <location>
        <begin position="451"/>
        <end position="549"/>
    </location>
</feature>
<accession>A0A1M6Z7J5</accession>
<keyword evidence="5" id="KW-0418">Kinase</keyword>
<dbReference type="PANTHER" id="PTHR34220:SF7">
    <property type="entry name" value="SENSOR HISTIDINE KINASE YPDA"/>
    <property type="match status" value="1"/>
</dbReference>
<dbReference type="EMBL" id="FRAC01000028">
    <property type="protein sequence ID" value="SHL26421.1"/>
    <property type="molecule type" value="Genomic_DNA"/>
</dbReference>
<dbReference type="InterPro" id="IPR036890">
    <property type="entry name" value="HATPase_C_sf"/>
</dbReference>
<name>A0A1M6Z7J5_9FIRM</name>
<dbReference type="Pfam" id="PF06580">
    <property type="entry name" value="His_kinase"/>
    <property type="match status" value="1"/>
</dbReference>
<dbReference type="STRING" id="1121322.SAMN02745136_04493"/>
<evidence type="ECO:0000256" key="2">
    <source>
        <dbReference type="SAM" id="Phobius"/>
    </source>
</evidence>
<keyword evidence="6" id="KW-1185">Reference proteome</keyword>
<evidence type="ECO:0000259" key="3">
    <source>
        <dbReference type="Pfam" id="PF02518"/>
    </source>
</evidence>
<dbReference type="Pfam" id="PF02518">
    <property type="entry name" value="HATPase_c"/>
    <property type="match status" value="1"/>
</dbReference>
<keyword evidence="2" id="KW-0472">Membrane</keyword>
<dbReference type="Gene3D" id="3.30.565.10">
    <property type="entry name" value="Histidine kinase-like ATPase, C-terminal domain"/>
    <property type="match status" value="1"/>
</dbReference>
<dbReference type="PANTHER" id="PTHR34220">
    <property type="entry name" value="SENSOR HISTIDINE KINASE YPDA"/>
    <property type="match status" value="1"/>
</dbReference>
<dbReference type="GO" id="GO:0016020">
    <property type="term" value="C:membrane"/>
    <property type="evidence" value="ECO:0007669"/>
    <property type="project" value="InterPro"/>
</dbReference>
<evidence type="ECO:0000256" key="1">
    <source>
        <dbReference type="SAM" id="Coils"/>
    </source>
</evidence>
<evidence type="ECO:0000313" key="6">
    <source>
        <dbReference type="Proteomes" id="UP000184386"/>
    </source>
</evidence>
<dbReference type="InterPro" id="IPR003594">
    <property type="entry name" value="HATPase_dom"/>
</dbReference>
<feature type="transmembrane region" description="Helical" evidence="2">
    <location>
        <begin position="268"/>
        <end position="289"/>
    </location>
</feature>
<dbReference type="SUPFAM" id="SSF55874">
    <property type="entry name" value="ATPase domain of HSP90 chaperone/DNA topoisomerase II/histidine kinase"/>
    <property type="match status" value="1"/>
</dbReference>
<dbReference type="RefSeq" id="WP_073279274.1">
    <property type="nucleotide sequence ID" value="NZ_FRAC01000028.1"/>
</dbReference>
<proteinExistence type="predicted"/>
<keyword evidence="2" id="KW-1133">Transmembrane helix</keyword>
<feature type="transmembrane region" description="Helical" evidence="2">
    <location>
        <begin position="12"/>
        <end position="31"/>
    </location>
</feature>
<evidence type="ECO:0000313" key="5">
    <source>
        <dbReference type="EMBL" id="SHL26421.1"/>
    </source>
</evidence>
<sequence length="552" mass="64512">MKKKYTLREVNKLLAVSGLILVIVFGVALYGTSKVHKWCQEYITHLAEGYGNEQNNRLEQIQNQMLKTLMSTKMDYIRLAKDELETYNYYYDLGSEYSTMRENGLQNFNFFLYFQKNKEMVELGMPVNLSKEQIFGMRRTIKELGESGELYEKAPRKWTEITINNKQYMILCYRYMDRIIGVYVPVNHFLSINQVASLTKKDFVLLVEHGEPLTAVNKYVKKNIEHNSFLGLYSRYITADMPINNSEVSIRVVAYAYGVLGEITNIQVLFLGISAGFILISVGILMYIVQRVLIPVYNFSRELEGIGEPARKMADNSFHELSNAAEIYNRLNQQLESIKIDLYEEKLEKQKASLEFLQLQIKPHFFINCLNTIYYMVESEHYDRIKQMTVYVSDYLRYKFKDGIRLVKLSEELKNVENYLHIYELWYGDIFCYKLQNTLKEQEVEFLPMGIQILIENTIKYAVGFGDKVLIYLKTEQEESQLHVTYYDSGPGYPAEYLKAEINNTRGSDNHIGLVNLEQRIKILYGDRGKIELSNQEEAGARADIWIPFHPM</sequence>
<protein>
    <submittedName>
        <fullName evidence="5">Histidine kinase</fullName>
    </submittedName>
</protein>
<dbReference type="Proteomes" id="UP000184386">
    <property type="component" value="Unassembled WGS sequence"/>
</dbReference>
<feature type="coiled-coil region" evidence="1">
    <location>
        <begin position="321"/>
        <end position="360"/>
    </location>
</feature>
<keyword evidence="2" id="KW-0812">Transmembrane</keyword>
<dbReference type="GO" id="GO:0000155">
    <property type="term" value="F:phosphorelay sensor kinase activity"/>
    <property type="evidence" value="ECO:0007669"/>
    <property type="project" value="InterPro"/>
</dbReference>
<dbReference type="InterPro" id="IPR010559">
    <property type="entry name" value="Sig_transdc_His_kin_internal"/>
</dbReference>